<proteinExistence type="predicted"/>
<evidence type="ECO:0000256" key="1">
    <source>
        <dbReference type="SAM" id="SignalP"/>
    </source>
</evidence>
<feature type="chain" id="PRO_5045555887" description="Secreted protein" evidence="1">
    <location>
        <begin position="25"/>
        <end position="94"/>
    </location>
</feature>
<keyword evidence="1" id="KW-0732">Signal</keyword>
<evidence type="ECO:0000313" key="3">
    <source>
        <dbReference type="Proteomes" id="UP001189429"/>
    </source>
</evidence>
<feature type="signal peptide" evidence="1">
    <location>
        <begin position="1"/>
        <end position="24"/>
    </location>
</feature>
<reference evidence="2" key="1">
    <citation type="submission" date="2023-10" db="EMBL/GenBank/DDBJ databases">
        <authorList>
            <person name="Chen Y."/>
            <person name="Shah S."/>
            <person name="Dougan E. K."/>
            <person name="Thang M."/>
            <person name="Chan C."/>
        </authorList>
    </citation>
    <scope>NUCLEOTIDE SEQUENCE [LARGE SCALE GENOMIC DNA]</scope>
</reference>
<name>A0ABN9WUB7_9DINO</name>
<protein>
    <recommendedName>
        <fullName evidence="4">Secreted protein</fullName>
    </recommendedName>
</protein>
<gene>
    <name evidence="2" type="ORF">PCOR1329_LOCUS69483</name>
</gene>
<comment type="caution">
    <text evidence="2">The sequence shown here is derived from an EMBL/GenBank/DDBJ whole genome shotgun (WGS) entry which is preliminary data.</text>
</comment>
<dbReference type="Proteomes" id="UP001189429">
    <property type="component" value="Unassembled WGS sequence"/>
</dbReference>
<keyword evidence="3" id="KW-1185">Reference proteome</keyword>
<evidence type="ECO:0008006" key="4">
    <source>
        <dbReference type="Google" id="ProtNLM"/>
    </source>
</evidence>
<dbReference type="EMBL" id="CAUYUJ010019126">
    <property type="protein sequence ID" value="CAK0888754.1"/>
    <property type="molecule type" value="Genomic_DNA"/>
</dbReference>
<organism evidence="2 3">
    <name type="scientific">Prorocentrum cordatum</name>
    <dbReference type="NCBI Taxonomy" id="2364126"/>
    <lineage>
        <taxon>Eukaryota</taxon>
        <taxon>Sar</taxon>
        <taxon>Alveolata</taxon>
        <taxon>Dinophyceae</taxon>
        <taxon>Prorocentrales</taxon>
        <taxon>Prorocentraceae</taxon>
        <taxon>Prorocentrum</taxon>
    </lineage>
</organism>
<evidence type="ECO:0000313" key="2">
    <source>
        <dbReference type="EMBL" id="CAK0888754.1"/>
    </source>
</evidence>
<accession>A0ABN9WUB7</accession>
<sequence>MSTRYVAAVVFLLLSAACTPMASATLSEEELMAAMGAEDGFGFGDDDFGEPQRQAASINVIQTHATYRLADEPEEAAVPSECAAFDFCQKPPSL</sequence>
<dbReference type="PROSITE" id="PS51257">
    <property type="entry name" value="PROKAR_LIPOPROTEIN"/>
    <property type="match status" value="1"/>
</dbReference>